<keyword evidence="1" id="KW-0472">Membrane</keyword>
<feature type="transmembrane region" description="Helical" evidence="1">
    <location>
        <begin position="266"/>
        <end position="286"/>
    </location>
</feature>
<feature type="transmembrane region" description="Helical" evidence="1">
    <location>
        <begin position="375"/>
        <end position="393"/>
    </location>
</feature>
<feature type="transmembrane region" description="Helical" evidence="1">
    <location>
        <begin position="20"/>
        <end position="52"/>
    </location>
</feature>
<sequence length="419" mass="45242">MSETLTRPVTRQVELPAWPVVLLFAGFPLLWVLGLASFAPVICAVPMLVLLWARGNVSLPVGSAFWIFFVIWAGVAVLALDNIFRVVGYGVRMTNYLGATMVFVYVYNLGVRRFSDRRALTVLLAFFAFVVLGGWLGVLLPEVRLTTPTSLVLPGSIASNEYVGALVRPRFAEVQQPWGAPQPFTRPSAPFAYTNGWGCNVALLVPCMLALVSLAGRRVRLATILVLALGIVPAFATLNRGLYIAVVVGLLYAVVRFAFHGRLVPLGGVLAGGVVVAVAANAVGLLSSLSQRLEYSATNESRSTIYAEAFNGTLASPLIGNGAPRPSATLDISVGTQGQIWNVMFSFGFVGLFLFVGWFAWLAVVSARWQHSGDLWLHVSLVVALLTIVYYGYDGPQLSVMMLVAALVLRRIRPPEVMA</sequence>
<keyword evidence="3" id="KW-1185">Reference proteome</keyword>
<feature type="transmembrane region" description="Helical" evidence="1">
    <location>
        <begin position="86"/>
        <end position="107"/>
    </location>
</feature>
<keyword evidence="1" id="KW-1133">Transmembrane helix</keyword>
<evidence type="ECO:0000313" key="3">
    <source>
        <dbReference type="Proteomes" id="UP001501074"/>
    </source>
</evidence>
<comment type="caution">
    <text evidence="2">The sequence shown here is derived from an EMBL/GenBank/DDBJ whole genome shotgun (WGS) entry which is preliminary data.</text>
</comment>
<evidence type="ECO:0000313" key="2">
    <source>
        <dbReference type="EMBL" id="GAA3589803.1"/>
    </source>
</evidence>
<protein>
    <recommendedName>
        <fullName evidence="4">Ligase</fullName>
    </recommendedName>
</protein>
<evidence type="ECO:0008006" key="4">
    <source>
        <dbReference type="Google" id="ProtNLM"/>
    </source>
</evidence>
<feature type="transmembrane region" description="Helical" evidence="1">
    <location>
        <begin position="340"/>
        <end position="363"/>
    </location>
</feature>
<dbReference type="EMBL" id="BAAAZO010000001">
    <property type="protein sequence ID" value="GAA3589803.1"/>
    <property type="molecule type" value="Genomic_DNA"/>
</dbReference>
<name>A0ABP6YXH1_9ACTN</name>
<feature type="transmembrane region" description="Helical" evidence="1">
    <location>
        <begin position="191"/>
        <end position="212"/>
    </location>
</feature>
<accession>A0ABP6YXH1</accession>
<proteinExistence type="predicted"/>
<reference evidence="3" key="1">
    <citation type="journal article" date="2019" name="Int. J. Syst. Evol. Microbiol.">
        <title>The Global Catalogue of Microorganisms (GCM) 10K type strain sequencing project: providing services to taxonomists for standard genome sequencing and annotation.</title>
        <authorList>
            <consortium name="The Broad Institute Genomics Platform"/>
            <consortium name="The Broad Institute Genome Sequencing Center for Infectious Disease"/>
            <person name="Wu L."/>
            <person name="Ma J."/>
        </authorList>
    </citation>
    <scope>NUCLEOTIDE SEQUENCE [LARGE SCALE GENOMIC DNA]</scope>
    <source>
        <strain evidence="3">JCM 16902</strain>
    </source>
</reference>
<gene>
    <name evidence="2" type="ORF">GCM10022223_00340</name>
</gene>
<feature type="transmembrane region" description="Helical" evidence="1">
    <location>
        <begin position="219"/>
        <end position="236"/>
    </location>
</feature>
<feature type="transmembrane region" description="Helical" evidence="1">
    <location>
        <begin position="59"/>
        <end position="80"/>
    </location>
</feature>
<feature type="transmembrane region" description="Helical" evidence="1">
    <location>
        <begin position="119"/>
        <end position="140"/>
    </location>
</feature>
<dbReference type="RefSeq" id="WP_231485315.1">
    <property type="nucleotide sequence ID" value="NZ_BAAAZO010000001.1"/>
</dbReference>
<evidence type="ECO:0000256" key="1">
    <source>
        <dbReference type="SAM" id="Phobius"/>
    </source>
</evidence>
<keyword evidence="1" id="KW-0812">Transmembrane</keyword>
<dbReference type="Proteomes" id="UP001501074">
    <property type="component" value="Unassembled WGS sequence"/>
</dbReference>
<feature type="transmembrane region" description="Helical" evidence="1">
    <location>
        <begin position="242"/>
        <end position="259"/>
    </location>
</feature>
<organism evidence="2 3">
    <name type="scientific">Kineosporia mesophila</name>
    <dbReference type="NCBI Taxonomy" id="566012"/>
    <lineage>
        <taxon>Bacteria</taxon>
        <taxon>Bacillati</taxon>
        <taxon>Actinomycetota</taxon>
        <taxon>Actinomycetes</taxon>
        <taxon>Kineosporiales</taxon>
        <taxon>Kineosporiaceae</taxon>
        <taxon>Kineosporia</taxon>
    </lineage>
</organism>